<dbReference type="PROSITE" id="PS00108">
    <property type="entry name" value="PROTEIN_KINASE_ST"/>
    <property type="match status" value="1"/>
</dbReference>
<dbReference type="EC" id="2.7.12.2" evidence="6"/>
<evidence type="ECO:0000256" key="1">
    <source>
        <dbReference type="ARBA" id="ARBA00022679"/>
    </source>
</evidence>
<comment type="similarity">
    <text evidence="5">Belongs to the protein kinase superfamily. STE Ser/Thr protein kinase family. MAP kinase kinase subfamily.</text>
</comment>
<evidence type="ECO:0000256" key="8">
    <source>
        <dbReference type="ARBA" id="ARBA00049299"/>
    </source>
</evidence>
<dbReference type="GO" id="GO:0005524">
    <property type="term" value="F:ATP binding"/>
    <property type="evidence" value="ECO:0007669"/>
    <property type="project" value="UniProtKB-KW"/>
</dbReference>
<dbReference type="OrthoDB" id="263922at2"/>
<reference evidence="13 14" key="1">
    <citation type="submission" date="2019-02" db="EMBL/GenBank/DDBJ databases">
        <title>Deep-cultivation of Planctomycetes and their phenomic and genomic characterization uncovers novel biology.</title>
        <authorList>
            <person name="Wiegand S."/>
            <person name="Jogler M."/>
            <person name="Boedeker C."/>
            <person name="Pinto D."/>
            <person name="Vollmers J."/>
            <person name="Rivas-Marin E."/>
            <person name="Kohn T."/>
            <person name="Peeters S.H."/>
            <person name="Heuer A."/>
            <person name="Rast P."/>
            <person name="Oberbeckmann S."/>
            <person name="Bunk B."/>
            <person name="Jeske O."/>
            <person name="Meyerdierks A."/>
            <person name="Storesund J.E."/>
            <person name="Kallscheuer N."/>
            <person name="Luecker S."/>
            <person name="Lage O.M."/>
            <person name="Pohl T."/>
            <person name="Merkel B.J."/>
            <person name="Hornburger P."/>
            <person name="Mueller R.-W."/>
            <person name="Bruemmer F."/>
            <person name="Labrenz M."/>
            <person name="Spormann A.M."/>
            <person name="Op den Camp H."/>
            <person name="Overmann J."/>
            <person name="Amann R."/>
            <person name="Jetten M.S.M."/>
            <person name="Mascher T."/>
            <person name="Medema M.H."/>
            <person name="Devos D.P."/>
            <person name="Kaster A.-K."/>
            <person name="Ovreas L."/>
            <person name="Rohde M."/>
            <person name="Galperin M.Y."/>
            <person name="Jogler C."/>
        </authorList>
    </citation>
    <scope>NUCLEOTIDE SEQUENCE [LARGE SCALE GENOMIC DNA]</scope>
    <source>
        <strain evidence="13 14">Poly24</strain>
    </source>
</reference>
<comment type="catalytic activity">
    <reaction evidence="8">
        <text>L-threonyl-[protein] + ATP = O-phospho-L-threonyl-[protein] + ADP + H(+)</text>
        <dbReference type="Rhea" id="RHEA:46608"/>
        <dbReference type="Rhea" id="RHEA-COMP:11060"/>
        <dbReference type="Rhea" id="RHEA-COMP:11605"/>
        <dbReference type="ChEBI" id="CHEBI:15378"/>
        <dbReference type="ChEBI" id="CHEBI:30013"/>
        <dbReference type="ChEBI" id="CHEBI:30616"/>
        <dbReference type="ChEBI" id="CHEBI:61977"/>
        <dbReference type="ChEBI" id="CHEBI:456216"/>
        <dbReference type="EC" id="2.7.12.2"/>
    </reaction>
</comment>
<evidence type="ECO:0000256" key="10">
    <source>
        <dbReference type="SAM" id="MobiDB-lite"/>
    </source>
</evidence>
<keyword evidence="1 13" id="KW-0808">Transferase</keyword>
<evidence type="ECO:0000256" key="2">
    <source>
        <dbReference type="ARBA" id="ARBA00022741"/>
    </source>
</evidence>
<dbReference type="GO" id="GO:0004713">
    <property type="term" value="F:protein tyrosine kinase activity"/>
    <property type="evidence" value="ECO:0007669"/>
    <property type="project" value="RHEA"/>
</dbReference>
<keyword evidence="2" id="KW-0547">Nucleotide-binding</keyword>
<dbReference type="Proteomes" id="UP000315082">
    <property type="component" value="Chromosome"/>
</dbReference>
<comment type="catalytic activity">
    <reaction evidence="7">
        <text>L-seryl-[protein] + ATP = O-phospho-L-seryl-[protein] + ADP + H(+)</text>
        <dbReference type="Rhea" id="RHEA:17989"/>
        <dbReference type="Rhea" id="RHEA-COMP:9863"/>
        <dbReference type="Rhea" id="RHEA-COMP:11604"/>
        <dbReference type="ChEBI" id="CHEBI:15378"/>
        <dbReference type="ChEBI" id="CHEBI:29999"/>
        <dbReference type="ChEBI" id="CHEBI:30616"/>
        <dbReference type="ChEBI" id="CHEBI:83421"/>
        <dbReference type="ChEBI" id="CHEBI:456216"/>
        <dbReference type="EC" id="2.7.12.2"/>
    </reaction>
</comment>
<evidence type="ECO:0000256" key="5">
    <source>
        <dbReference type="ARBA" id="ARBA00038035"/>
    </source>
</evidence>
<dbReference type="InterPro" id="IPR011009">
    <property type="entry name" value="Kinase-like_dom_sf"/>
</dbReference>
<dbReference type="CDD" id="cd14014">
    <property type="entry name" value="STKc_PknB_like"/>
    <property type="match status" value="1"/>
</dbReference>
<dbReference type="GO" id="GO:0106310">
    <property type="term" value="F:protein serine kinase activity"/>
    <property type="evidence" value="ECO:0007669"/>
    <property type="project" value="RHEA"/>
</dbReference>
<protein>
    <recommendedName>
        <fullName evidence="6">mitogen-activated protein kinase kinase</fullName>
        <ecNumber evidence="6">2.7.12.2</ecNumber>
    </recommendedName>
</protein>
<feature type="domain" description="Protein kinase" evidence="12">
    <location>
        <begin position="115"/>
        <end position="387"/>
    </location>
</feature>
<dbReference type="PROSITE" id="PS50011">
    <property type="entry name" value="PROTEIN_KINASE_DOM"/>
    <property type="match status" value="1"/>
</dbReference>
<feature type="region of interest" description="Disordered" evidence="10">
    <location>
        <begin position="87"/>
        <end position="108"/>
    </location>
</feature>
<evidence type="ECO:0000256" key="6">
    <source>
        <dbReference type="ARBA" id="ARBA00038999"/>
    </source>
</evidence>
<keyword evidence="11" id="KW-0812">Transmembrane</keyword>
<keyword evidence="14" id="KW-1185">Reference proteome</keyword>
<gene>
    <name evidence="13" type="primary">pknH</name>
    <name evidence="13" type="ORF">Poly24_17720</name>
</gene>
<dbReference type="InterPro" id="IPR000719">
    <property type="entry name" value="Prot_kinase_dom"/>
</dbReference>
<sequence length="618" mass="68051">MTNNDFQQLLDQVDSVPASDITARIESLLASHHDTLDHGQQVDLLYLEYLTRTSAGDSNVVDVLRKRHPSLETDIVRQIKVDTELSRWDDTSIAPPPNDSTESSHRPAGHCIGDYTVLEQIGEGAQAEVFRVVHPQLRCELALKVSKHQSEKAGRILDEGRLLVTVNDPGIARVIDAGIWDDRPFIVSELVRGTTLQKRVEQNSLTTQQLIEFVAEISRTLGKLHDQGIVHCDVKPTNVLFDSQGQPKLIDFGMAVDHSTDGWDADSILRDAHAGGTLAFMAPELFADSEESNGQSDDASRSRGPANDVFSLGGLLYFGLVGRHPYASKTSGEIIDAVASGDWDRQALRDSGAPLALQKACDRAMQLRPSERIESAQRFADSLDGWLARTRRKDGRRIALFAIPLIALLCVGWLAWPSQQSETHTAQPLLSLPSIEAVERFGNLDIKVWAEERAFELVNRVPVQSGEQIQVNAPLRAHHHGELWLIGSDGETNRLAEFAPLGESRWVHFPSDSERAVPLVGPAGSEAVVWIESASPLSARDVQVMLGQPKNWPGLGNATVFRLVDGQLRVEQDDRAFGQSTELESPDAVVQKHLRAVTKELQSQGKHVEIVAFSHIAE</sequence>
<dbReference type="PANTHER" id="PTHR48013">
    <property type="entry name" value="DUAL SPECIFICITY MITOGEN-ACTIVATED PROTEIN KINASE KINASE 5-RELATED"/>
    <property type="match status" value="1"/>
</dbReference>
<dbReference type="PANTHER" id="PTHR48013:SF9">
    <property type="entry name" value="DUAL SPECIFICITY MITOGEN-ACTIVATED PROTEIN KINASE KINASE 5"/>
    <property type="match status" value="1"/>
</dbReference>
<evidence type="ECO:0000313" key="14">
    <source>
        <dbReference type="Proteomes" id="UP000315082"/>
    </source>
</evidence>
<comment type="catalytic activity">
    <reaction evidence="9">
        <text>L-tyrosyl-[protein] + ATP = O-phospho-L-tyrosyl-[protein] + ADP + H(+)</text>
        <dbReference type="Rhea" id="RHEA:10596"/>
        <dbReference type="Rhea" id="RHEA-COMP:10136"/>
        <dbReference type="Rhea" id="RHEA-COMP:20101"/>
        <dbReference type="ChEBI" id="CHEBI:15378"/>
        <dbReference type="ChEBI" id="CHEBI:30616"/>
        <dbReference type="ChEBI" id="CHEBI:46858"/>
        <dbReference type="ChEBI" id="CHEBI:61978"/>
        <dbReference type="ChEBI" id="CHEBI:456216"/>
        <dbReference type="EC" id="2.7.12.2"/>
    </reaction>
</comment>
<feature type="transmembrane region" description="Helical" evidence="11">
    <location>
        <begin position="398"/>
        <end position="416"/>
    </location>
</feature>
<dbReference type="Pfam" id="PF00069">
    <property type="entry name" value="Pkinase"/>
    <property type="match status" value="1"/>
</dbReference>
<dbReference type="SMART" id="SM00220">
    <property type="entry name" value="S_TKc"/>
    <property type="match status" value="1"/>
</dbReference>
<dbReference type="InterPro" id="IPR008271">
    <property type="entry name" value="Ser/Thr_kinase_AS"/>
</dbReference>
<keyword evidence="11" id="KW-1133">Transmembrane helix</keyword>
<dbReference type="Gene3D" id="1.10.510.10">
    <property type="entry name" value="Transferase(Phosphotransferase) domain 1"/>
    <property type="match status" value="1"/>
</dbReference>
<evidence type="ECO:0000313" key="13">
    <source>
        <dbReference type="EMBL" id="QDV68066.1"/>
    </source>
</evidence>
<dbReference type="KEGG" id="rcf:Poly24_17720"/>
<evidence type="ECO:0000259" key="12">
    <source>
        <dbReference type="PROSITE" id="PS50011"/>
    </source>
</evidence>
<evidence type="ECO:0000256" key="11">
    <source>
        <dbReference type="SAM" id="Phobius"/>
    </source>
</evidence>
<dbReference type="Gene3D" id="3.30.200.20">
    <property type="entry name" value="Phosphorylase Kinase, domain 1"/>
    <property type="match status" value="1"/>
</dbReference>
<dbReference type="SUPFAM" id="SSF56112">
    <property type="entry name" value="Protein kinase-like (PK-like)"/>
    <property type="match status" value="1"/>
</dbReference>
<dbReference type="EMBL" id="CP036348">
    <property type="protein sequence ID" value="QDV68066.1"/>
    <property type="molecule type" value="Genomic_DNA"/>
</dbReference>
<dbReference type="RefSeq" id="WP_145093304.1">
    <property type="nucleotide sequence ID" value="NZ_CP036348.1"/>
</dbReference>
<accession>A0A518JRB0</accession>
<dbReference type="AlphaFoldDB" id="A0A518JRB0"/>
<name>A0A518JRB0_9BACT</name>
<evidence type="ECO:0000256" key="7">
    <source>
        <dbReference type="ARBA" id="ARBA00049014"/>
    </source>
</evidence>
<keyword evidence="3 13" id="KW-0418">Kinase</keyword>
<evidence type="ECO:0000256" key="9">
    <source>
        <dbReference type="ARBA" id="ARBA00051693"/>
    </source>
</evidence>
<evidence type="ECO:0000256" key="4">
    <source>
        <dbReference type="ARBA" id="ARBA00022840"/>
    </source>
</evidence>
<keyword evidence="11" id="KW-0472">Membrane</keyword>
<keyword evidence="4" id="KW-0067">ATP-binding</keyword>
<organism evidence="13 14">
    <name type="scientific">Rosistilla carotiformis</name>
    <dbReference type="NCBI Taxonomy" id="2528017"/>
    <lineage>
        <taxon>Bacteria</taxon>
        <taxon>Pseudomonadati</taxon>
        <taxon>Planctomycetota</taxon>
        <taxon>Planctomycetia</taxon>
        <taxon>Pirellulales</taxon>
        <taxon>Pirellulaceae</taxon>
        <taxon>Rosistilla</taxon>
    </lineage>
</organism>
<evidence type="ECO:0000256" key="3">
    <source>
        <dbReference type="ARBA" id="ARBA00022777"/>
    </source>
</evidence>
<proteinExistence type="inferred from homology"/>